<keyword evidence="12" id="KW-1185">Reference proteome</keyword>
<dbReference type="AlphaFoldDB" id="A0ABD1WLU4"/>
<proteinExistence type="inferred from homology"/>
<evidence type="ECO:0000256" key="4">
    <source>
        <dbReference type="ARBA" id="ARBA00022723"/>
    </source>
</evidence>
<evidence type="ECO:0000259" key="10">
    <source>
        <dbReference type="PROSITE" id="PS51746"/>
    </source>
</evidence>
<comment type="cofactor">
    <cofactor evidence="1">
        <name>Mn(2+)</name>
        <dbReference type="ChEBI" id="CHEBI:29035"/>
    </cofactor>
</comment>
<comment type="similarity">
    <text evidence="9">Belongs to the PP2C family.</text>
</comment>
<dbReference type="EMBL" id="JBFOLJ010000003">
    <property type="protein sequence ID" value="KAL2550665.1"/>
    <property type="molecule type" value="Genomic_DNA"/>
</dbReference>
<dbReference type="InterPro" id="IPR015655">
    <property type="entry name" value="PP2C"/>
</dbReference>
<dbReference type="Pfam" id="PF00481">
    <property type="entry name" value="PP2C"/>
    <property type="match status" value="1"/>
</dbReference>
<evidence type="ECO:0000256" key="6">
    <source>
        <dbReference type="ARBA" id="ARBA00022842"/>
    </source>
</evidence>
<gene>
    <name evidence="11" type="ORF">Fot_12195</name>
</gene>
<evidence type="ECO:0000256" key="7">
    <source>
        <dbReference type="ARBA" id="ARBA00022912"/>
    </source>
</evidence>
<sequence>MIFDSLTNGSPAPESSCRKENALAGITELNGDGNKGKIVRRRRIELWRVKSLSKEKSARDQGIISGEDAYFKKRRSGHKKNDSEGVTCRSHGSISVIGRRREMEDAVTVDLGFLRKALKNYDFFGVYDGHGGSLVARACREMLHRLLVEIVGEESDEEIDWEKVMVAGFNKMDEEVNKIGATVATMGTTAVVAVVGEEVVVVANCGDSRAVLSRGGVAVQLSDDHKPDRPDELARIEASGGKVINWNGQRVLGVLATSRSIGDHYLKPFVISQPEVRVFNRTNMDEFLILASDGLWDVVSNDFACQVAKRCLDGQLRRRSQVNMNIENIGGVRFDETLRRSHAAEAAAVLAELAIARGSRDNISVIVVELRKKTCTTSGHIRNSSR</sequence>
<dbReference type="SUPFAM" id="SSF81606">
    <property type="entry name" value="PP2C-like"/>
    <property type="match status" value="1"/>
</dbReference>
<dbReference type="GO" id="GO:0046872">
    <property type="term" value="F:metal ion binding"/>
    <property type="evidence" value="ECO:0007669"/>
    <property type="project" value="UniProtKB-KW"/>
</dbReference>
<evidence type="ECO:0000256" key="5">
    <source>
        <dbReference type="ARBA" id="ARBA00022801"/>
    </source>
</evidence>
<organism evidence="11 12">
    <name type="scientific">Forsythia ovata</name>
    <dbReference type="NCBI Taxonomy" id="205694"/>
    <lineage>
        <taxon>Eukaryota</taxon>
        <taxon>Viridiplantae</taxon>
        <taxon>Streptophyta</taxon>
        <taxon>Embryophyta</taxon>
        <taxon>Tracheophyta</taxon>
        <taxon>Spermatophyta</taxon>
        <taxon>Magnoliopsida</taxon>
        <taxon>eudicotyledons</taxon>
        <taxon>Gunneridae</taxon>
        <taxon>Pentapetalae</taxon>
        <taxon>asterids</taxon>
        <taxon>lamiids</taxon>
        <taxon>Lamiales</taxon>
        <taxon>Oleaceae</taxon>
        <taxon>Forsythieae</taxon>
        <taxon>Forsythia</taxon>
    </lineage>
</organism>
<dbReference type="GO" id="GO:0004722">
    <property type="term" value="F:protein serine/threonine phosphatase activity"/>
    <property type="evidence" value="ECO:0007669"/>
    <property type="project" value="UniProtKB-EC"/>
</dbReference>
<keyword evidence="7 9" id="KW-0904">Protein phosphatase</keyword>
<dbReference type="CDD" id="cd00143">
    <property type="entry name" value="PP2Cc"/>
    <property type="match status" value="1"/>
</dbReference>
<name>A0ABD1WLU4_9LAMI</name>
<dbReference type="Gene3D" id="3.60.40.10">
    <property type="entry name" value="PPM-type phosphatase domain"/>
    <property type="match status" value="1"/>
</dbReference>
<keyword evidence="6" id="KW-0460">Magnesium</keyword>
<evidence type="ECO:0000256" key="2">
    <source>
        <dbReference type="ARBA" id="ARBA00001946"/>
    </source>
</evidence>
<reference evidence="12" key="1">
    <citation type="submission" date="2024-07" db="EMBL/GenBank/DDBJ databases">
        <title>Two chromosome-level genome assemblies of Korean endemic species Abeliophyllum distichum and Forsythia ovata (Oleaceae).</title>
        <authorList>
            <person name="Jang H."/>
        </authorList>
    </citation>
    <scope>NUCLEOTIDE SEQUENCE [LARGE SCALE GENOMIC DNA]</scope>
</reference>
<dbReference type="PANTHER" id="PTHR47992">
    <property type="entry name" value="PROTEIN PHOSPHATASE"/>
    <property type="match status" value="1"/>
</dbReference>
<feature type="domain" description="PPM-type phosphatase" evidence="10">
    <location>
        <begin position="90"/>
        <end position="370"/>
    </location>
</feature>
<keyword evidence="5 9" id="KW-0378">Hydrolase</keyword>
<dbReference type="SMART" id="SM00332">
    <property type="entry name" value="PP2Cc"/>
    <property type="match status" value="1"/>
</dbReference>
<evidence type="ECO:0000313" key="11">
    <source>
        <dbReference type="EMBL" id="KAL2550665.1"/>
    </source>
</evidence>
<evidence type="ECO:0000256" key="3">
    <source>
        <dbReference type="ARBA" id="ARBA00013081"/>
    </source>
</evidence>
<protein>
    <recommendedName>
        <fullName evidence="3">protein-serine/threonine phosphatase</fullName>
        <ecNumber evidence="3">3.1.3.16</ecNumber>
    </recommendedName>
</protein>
<keyword evidence="8" id="KW-0464">Manganese</keyword>
<dbReference type="EC" id="3.1.3.16" evidence="3"/>
<dbReference type="PROSITE" id="PS51746">
    <property type="entry name" value="PPM_2"/>
    <property type="match status" value="1"/>
</dbReference>
<evidence type="ECO:0000256" key="9">
    <source>
        <dbReference type="RuleBase" id="RU003465"/>
    </source>
</evidence>
<comment type="cofactor">
    <cofactor evidence="2">
        <name>Mg(2+)</name>
        <dbReference type="ChEBI" id="CHEBI:18420"/>
    </cofactor>
</comment>
<dbReference type="InterPro" id="IPR000222">
    <property type="entry name" value="PP2C_BS"/>
</dbReference>
<evidence type="ECO:0000313" key="12">
    <source>
        <dbReference type="Proteomes" id="UP001604277"/>
    </source>
</evidence>
<evidence type="ECO:0000256" key="8">
    <source>
        <dbReference type="ARBA" id="ARBA00023211"/>
    </source>
</evidence>
<comment type="caution">
    <text evidence="11">The sequence shown here is derived from an EMBL/GenBank/DDBJ whole genome shotgun (WGS) entry which is preliminary data.</text>
</comment>
<evidence type="ECO:0000256" key="1">
    <source>
        <dbReference type="ARBA" id="ARBA00001936"/>
    </source>
</evidence>
<dbReference type="PROSITE" id="PS01032">
    <property type="entry name" value="PPM_1"/>
    <property type="match status" value="1"/>
</dbReference>
<dbReference type="InterPro" id="IPR001932">
    <property type="entry name" value="PPM-type_phosphatase-like_dom"/>
</dbReference>
<keyword evidence="4" id="KW-0479">Metal-binding</keyword>
<accession>A0ABD1WLU4</accession>
<dbReference type="InterPro" id="IPR036457">
    <property type="entry name" value="PPM-type-like_dom_sf"/>
</dbReference>
<dbReference type="Proteomes" id="UP001604277">
    <property type="component" value="Unassembled WGS sequence"/>
</dbReference>
<dbReference type="FunFam" id="3.60.40.10:FF:000041">
    <property type="entry name" value="Protein phosphatase 2C 51"/>
    <property type="match status" value="1"/>
</dbReference>